<keyword evidence="1 2" id="KW-0807">Transducer</keyword>
<keyword evidence="7" id="KW-1185">Reference proteome</keyword>
<dbReference type="Proteomes" id="UP000199800">
    <property type="component" value="Unassembled WGS sequence"/>
</dbReference>
<dbReference type="SUPFAM" id="SSF58104">
    <property type="entry name" value="Methyl-accepting chemotaxis protein (MCP) signaling domain"/>
    <property type="match status" value="1"/>
</dbReference>
<name>A0A1H9ZYH3_9FIRM</name>
<dbReference type="Pfam" id="PF00015">
    <property type="entry name" value="MCPsignal"/>
    <property type="match status" value="1"/>
</dbReference>
<dbReference type="GO" id="GO:0007165">
    <property type="term" value="P:signal transduction"/>
    <property type="evidence" value="ECO:0007669"/>
    <property type="project" value="UniProtKB-KW"/>
</dbReference>
<evidence type="ECO:0000256" key="1">
    <source>
        <dbReference type="ARBA" id="ARBA00023224"/>
    </source>
</evidence>
<keyword evidence="4" id="KW-0812">Transmembrane</keyword>
<evidence type="ECO:0000313" key="6">
    <source>
        <dbReference type="EMBL" id="SES86801.1"/>
    </source>
</evidence>
<dbReference type="GO" id="GO:0016020">
    <property type="term" value="C:membrane"/>
    <property type="evidence" value="ECO:0007669"/>
    <property type="project" value="InterPro"/>
</dbReference>
<dbReference type="PANTHER" id="PTHR32089:SF112">
    <property type="entry name" value="LYSOZYME-LIKE PROTEIN-RELATED"/>
    <property type="match status" value="1"/>
</dbReference>
<dbReference type="STRING" id="29364.SAMN04487772_104172"/>
<proteinExistence type="predicted"/>
<accession>A0A1H9ZYH3</accession>
<evidence type="ECO:0000256" key="4">
    <source>
        <dbReference type="SAM" id="Phobius"/>
    </source>
</evidence>
<keyword evidence="4" id="KW-0472">Membrane</keyword>
<feature type="transmembrane region" description="Helical" evidence="4">
    <location>
        <begin position="94"/>
        <end position="121"/>
    </location>
</feature>
<keyword evidence="4" id="KW-1133">Transmembrane helix</keyword>
<dbReference type="SMART" id="SM00283">
    <property type="entry name" value="MA"/>
    <property type="match status" value="1"/>
</dbReference>
<gene>
    <name evidence="6" type="ORF">SAMN04487772_104172</name>
</gene>
<feature type="transmembrane region" description="Helical" evidence="4">
    <location>
        <begin position="14"/>
        <end position="36"/>
    </location>
</feature>
<dbReference type="Gene3D" id="1.10.287.950">
    <property type="entry name" value="Methyl-accepting chemotaxis protein"/>
    <property type="match status" value="1"/>
</dbReference>
<evidence type="ECO:0000313" key="7">
    <source>
        <dbReference type="Proteomes" id="UP000199800"/>
    </source>
</evidence>
<reference evidence="6 7" key="1">
    <citation type="submission" date="2016-10" db="EMBL/GenBank/DDBJ databases">
        <authorList>
            <person name="de Groot N.N."/>
        </authorList>
    </citation>
    <scope>NUCLEOTIDE SEQUENCE [LARGE SCALE GENOMIC DNA]</scope>
    <source>
        <strain evidence="6 7">DSM 1801</strain>
    </source>
</reference>
<dbReference type="AlphaFoldDB" id="A0A1H9ZYH3"/>
<dbReference type="EMBL" id="FOHN01000004">
    <property type="protein sequence ID" value="SES86801.1"/>
    <property type="molecule type" value="Genomic_DNA"/>
</dbReference>
<organism evidence="6 7">
    <name type="scientific">[Clostridium] polysaccharolyticum</name>
    <dbReference type="NCBI Taxonomy" id="29364"/>
    <lineage>
        <taxon>Bacteria</taxon>
        <taxon>Bacillati</taxon>
        <taxon>Bacillota</taxon>
        <taxon>Clostridia</taxon>
        <taxon>Lachnospirales</taxon>
        <taxon>Lachnospiraceae</taxon>
    </lineage>
</organism>
<dbReference type="PANTHER" id="PTHR32089">
    <property type="entry name" value="METHYL-ACCEPTING CHEMOTAXIS PROTEIN MCPB"/>
    <property type="match status" value="1"/>
</dbReference>
<evidence type="ECO:0000256" key="3">
    <source>
        <dbReference type="SAM" id="Coils"/>
    </source>
</evidence>
<dbReference type="PROSITE" id="PS50111">
    <property type="entry name" value="CHEMOTAXIS_TRANSDUC_2"/>
    <property type="match status" value="1"/>
</dbReference>
<feature type="transmembrane region" description="Helical" evidence="4">
    <location>
        <begin position="42"/>
        <end position="60"/>
    </location>
</feature>
<evidence type="ECO:0000256" key="2">
    <source>
        <dbReference type="PROSITE-ProRule" id="PRU00284"/>
    </source>
</evidence>
<feature type="coiled-coil region" evidence="3">
    <location>
        <begin position="192"/>
        <end position="223"/>
    </location>
</feature>
<dbReference type="InterPro" id="IPR004089">
    <property type="entry name" value="MCPsignal_dom"/>
</dbReference>
<feature type="domain" description="Methyl-accepting transducer" evidence="5">
    <location>
        <begin position="205"/>
        <end position="462"/>
    </location>
</feature>
<dbReference type="RefSeq" id="WP_177180624.1">
    <property type="nucleotide sequence ID" value="NZ_FOHN01000004.1"/>
</dbReference>
<evidence type="ECO:0000259" key="5">
    <source>
        <dbReference type="PROSITE" id="PS50111"/>
    </source>
</evidence>
<feature type="transmembrane region" description="Helical" evidence="4">
    <location>
        <begin position="142"/>
        <end position="163"/>
    </location>
</feature>
<feature type="transmembrane region" description="Helical" evidence="4">
    <location>
        <begin position="67"/>
        <end position="88"/>
    </location>
</feature>
<sequence>MENLRSHIKRCNKLLFIVVMFLCSFYLVNVAMYYTMGGDFKSGLLVVTLIVMALESAAYLKLRASRAALYVLSGLFFVNYCATLVIFIDACYYTYMFAVIFVAMLYFDLKFIIISTVLTEIATFCNIAYKVKVLGIFHKVEFIYMPLMIGIMFVVYYIGTILLNRFMTESHDELAEASEKSENTAKQVVTTVTEINHKFNSIMEELKEINQQADNNNTSMRAIADSTEETVGEITHQANMTTDIQTAIVKTMENVETVHKTTLEVLEIIKNGIGLAQELTVQSKSVNGNTSQMTQIIQALVGRVRDVSEITNAIFSISNQTNLLALNASIEAARAGDAGKGFAVVADEIRNLSDETKTSTQQITDIIAELSQVTDNTMSILQESVTNINKQNQKIVEVNKSFSTSGDFMNELKLLIDGIVKDINTISESNKTIVNSINQLSATTEEISSCSQESSTSSARISDRIEVFTKEIQKVSQDLNQLVQNI</sequence>
<protein>
    <submittedName>
        <fullName evidence="6">Methyl-accepting chemotaxis protein</fullName>
    </submittedName>
</protein>
<keyword evidence="3" id="KW-0175">Coiled coil</keyword>